<dbReference type="AlphaFoldDB" id="A0A9N9QMQ2"/>
<name>A0A9N9QMQ2_9CUCU</name>
<protein>
    <submittedName>
        <fullName evidence="2">Uncharacterized protein</fullName>
    </submittedName>
</protein>
<keyword evidence="3" id="KW-1185">Reference proteome</keyword>
<feature type="transmembrane region" description="Helical" evidence="1">
    <location>
        <begin position="123"/>
        <end position="140"/>
    </location>
</feature>
<accession>A0A9N9QMQ2</accession>
<gene>
    <name evidence="2" type="ORF">CEUTPL_LOCUS5984</name>
</gene>
<dbReference type="OrthoDB" id="10595185at2759"/>
<evidence type="ECO:0000256" key="1">
    <source>
        <dbReference type="SAM" id="Phobius"/>
    </source>
</evidence>
<evidence type="ECO:0000313" key="3">
    <source>
        <dbReference type="Proteomes" id="UP001152799"/>
    </source>
</evidence>
<dbReference type="Proteomes" id="UP001152799">
    <property type="component" value="Chromosome 2"/>
</dbReference>
<evidence type="ECO:0000313" key="2">
    <source>
        <dbReference type="EMBL" id="CAG9765377.1"/>
    </source>
</evidence>
<dbReference type="EMBL" id="OU892278">
    <property type="protein sequence ID" value="CAG9765377.1"/>
    <property type="molecule type" value="Genomic_DNA"/>
</dbReference>
<reference evidence="2" key="1">
    <citation type="submission" date="2022-01" db="EMBL/GenBank/DDBJ databases">
        <authorList>
            <person name="King R."/>
        </authorList>
    </citation>
    <scope>NUCLEOTIDE SEQUENCE</scope>
</reference>
<keyword evidence="1" id="KW-0472">Membrane</keyword>
<keyword evidence="1" id="KW-1133">Transmembrane helix</keyword>
<sequence length="192" mass="22904">MDIMLIYIVELKVINTLLACYGQTIGSFNEEIKENYRDFHTIPKPEFKKLENGDFMVTGWIKDTLQCKNNQENARKIKEIIPKVVMLMRSFDTYGEIFSTSPKLIFLSLLVNILYFVYQVEEYFTGSNFIYFMLSLLIIWKKTNNVQTKIQTLGLDNYRLYLDMPLRTFLIEETIIKATFLFLYKYCYFNEK</sequence>
<proteinExistence type="predicted"/>
<keyword evidence="1" id="KW-0812">Transmembrane</keyword>
<organism evidence="2 3">
    <name type="scientific">Ceutorhynchus assimilis</name>
    <name type="common">cabbage seed weevil</name>
    <dbReference type="NCBI Taxonomy" id="467358"/>
    <lineage>
        <taxon>Eukaryota</taxon>
        <taxon>Metazoa</taxon>
        <taxon>Ecdysozoa</taxon>
        <taxon>Arthropoda</taxon>
        <taxon>Hexapoda</taxon>
        <taxon>Insecta</taxon>
        <taxon>Pterygota</taxon>
        <taxon>Neoptera</taxon>
        <taxon>Endopterygota</taxon>
        <taxon>Coleoptera</taxon>
        <taxon>Polyphaga</taxon>
        <taxon>Cucujiformia</taxon>
        <taxon>Curculionidae</taxon>
        <taxon>Ceutorhynchinae</taxon>
        <taxon>Ceutorhynchus</taxon>
    </lineage>
</organism>
<feature type="transmembrane region" description="Helical" evidence="1">
    <location>
        <begin position="97"/>
        <end position="117"/>
    </location>
</feature>